<sequence>MSHFLAYSHAYFLLLSRLGALRCPQFSQEGTFGLGQEIVRVKKVKVLFDFSQVYHEIPLVAFCPLLDLKVQYPLPFPWCSWTFSHFSSHLLYKPFSSVRPLSAFFHLLRNTFSHCLTLGGELGGKMSSISVQILEISCGFGVMTTTLGLIDLSCATLMQLQFSDKVRSSILD</sequence>
<reference evidence="2 3" key="1">
    <citation type="journal article" date="2020" name="bioRxiv">
        <title>Sequence and annotation of 42 cannabis genomes reveals extensive copy number variation in cannabinoid synthesis and pathogen resistance genes.</title>
        <authorList>
            <person name="Mckernan K.J."/>
            <person name="Helbert Y."/>
            <person name="Kane L.T."/>
            <person name="Ebling H."/>
            <person name="Zhang L."/>
            <person name="Liu B."/>
            <person name="Eaton Z."/>
            <person name="Mclaughlin S."/>
            <person name="Kingan S."/>
            <person name="Baybayan P."/>
            <person name="Concepcion G."/>
            <person name="Jordan M."/>
            <person name="Riva A."/>
            <person name="Barbazuk W."/>
            <person name="Harkins T."/>
        </authorList>
    </citation>
    <scope>NUCLEOTIDE SEQUENCE [LARGE SCALE GENOMIC DNA]</scope>
    <source>
        <strain evidence="3">cv. Jamaican Lion 4</strain>
        <tissue evidence="2">Leaf</tissue>
    </source>
</reference>
<comment type="caution">
    <text evidence="2">The sequence shown here is derived from an EMBL/GenBank/DDBJ whole genome shotgun (WGS) entry which is preliminary data.</text>
</comment>
<keyword evidence="1" id="KW-0732">Signal</keyword>
<evidence type="ECO:0000313" key="3">
    <source>
        <dbReference type="Proteomes" id="UP000525078"/>
    </source>
</evidence>
<organism evidence="2 3">
    <name type="scientific">Cannabis sativa</name>
    <name type="common">Hemp</name>
    <name type="synonym">Marijuana</name>
    <dbReference type="NCBI Taxonomy" id="3483"/>
    <lineage>
        <taxon>Eukaryota</taxon>
        <taxon>Viridiplantae</taxon>
        <taxon>Streptophyta</taxon>
        <taxon>Embryophyta</taxon>
        <taxon>Tracheophyta</taxon>
        <taxon>Spermatophyta</taxon>
        <taxon>Magnoliopsida</taxon>
        <taxon>eudicotyledons</taxon>
        <taxon>Gunneridae</taxon>
        <taxon>Pentapetalae</taxon>
        <taxon>rosids</taxon>
        <taxon>fabids</taxon>
        <taxon>Rosales</taxon>
        <taxon>Cannabaceae</taxon>
        <taxon>Cannabis</taxon>
    </lineage>
</organism>
<feature type="signal peptide" evidence="1">
    <location>
        <begin position="1"/>
        <end position="20"/>
    </location>
</feature>
<dbReference type="Proteomes" id="UP000525078">
    <property type="component" value="Unassembled WGS sequence"/>
</dbReference>
<name>A0A7J6G9D4_CANSA</name>
<evidence type="ECO:0008006" key="4">
    <source>
        <dbReference type="Google" id="ProtNLM"/>
    </source>
</evidence>
<evidence type="ECO:0000256" key="1">
    <source>
        <dbReference type="SAM" id="SignalP"/>
    </source>
</evidence>
<dbReference type="EMBL" id="JAATIP010000068">
    <property type="protein sequence ID" value="KAF4379573.1"/>
    <property type="molecule type" value="Genomic_DNA"/>
</dbReference>
<protein>
    <recommendedName>
        <fullName evidence="4">Secreted protein</fullName>
    </recommendedName>
</protein>
<feature type="chain" id="PRO_5029479422" description="Secreted protein" evidence="1">
    <location>
        <begin position="21"/>
        <end position="172"/>
    </location>
</feature>
<evidence type="ECO:0000313" key="2">
    <source>
        <dbReference type="EMBL" id="KAF4379573.1"/>
    </source>
</evidence>
<accession>A0A7J6G9D4</accession>
<proteinExistence type="predicted"/>
<gene>
    <name evidence="2" type="ORF">F8388_023590</name>
</gene>
<dbReference type="AlphaFoldDB" id="A0A7J6G9D4"/>